<keyword evidence="6 11" id="KW-0648">Protein biosynthesis</keyword>
<dbReference type="InterPro" id="IPR002307">
    <property type="entry name" value="Tyr-tRNA-ligase"/>
</dbReference>
<dbReference type="InterPro" id="IPR036986">
    <property type="entry name" value="S4_RNA-bd_sf"/>
</dbReference>
<evidence type="ECO:0000256" key="1">
    <source>
        <dbReference type="ARBA" id="ARBA00005594"/>
    </source>
</evidence>
<dbReference type="GO" id="GO:0006437">
    <property type="term" value="P:tyrosyl-tRNA aminoacylation"/>
    <property type="evidence" value="ECO:0007669"/>
    <property type="project" value="InterPro"/>
</dbReference>
<dbReference type="OrthoDB" id="337870at2759"/>
<gene>
    <name evidence="12" type="ORF">JZ751_022086</name>
</gene>
<evidence type="ECO:0000256" key="4">
    <source>
        <dbReference type="ARBA" id="ARBA00022741"/>
    </source>
</evidence>
<evidence type="ECO:0000313" key="12">
    <source>
        <dbReference type="EMBL" id="KAG9330782.1"/>
    </source>
</evidence>
<dbReference type="AlphaFoldDB" id="A0A8T2MZA6"/>
<dbReference type="PROSITE" id="PS00178">
    <property type="entry name" value="AA_TRNA_LIGASE_I"/>
    <property type="match status" value="1"/>
</dbReference>
<comment type="caution">
    <text evidence="12">The sequence shown here is derived from an EMBL/GenBank/DDBJ whole genome shotgun (WGS) entry which is preliminary data.</text>
</comment>
<dbReference type="FunFam" id="3.40.50.620:FF:000107">
    <property type="entry name" value="Tyrosine--tRNA ligase"/>
    <property type="match status" value="1"/>
</dbReference>
<keyword evidence="4 11" id="KW-0547">Nucleotide-binding</keyword>
<dbReference type="InterPro" id="IPR014729">
    <property type="entry name" value="Rossmann-like_a/b/a_fold"/>
</dbReference>
<evidence type="ECO:0000256" key="6">
    <source>
        <dbReference type="ARBA" id="ARBA00022917"/>
    </source>
</evidence>
<dbReference type="SUPFAM" id="SSF55174">
    <property type="entry name" value="Alpha-L RNA-binding motif"/>
    <property type="match status" value="1"/>
</dbReference>
<dbReference type="PRINTS" id="PR01040">
    <property type="entry name" value="TRNASYNTHTYR"/>
</dbReference>
<dbReference type="GO" id="GO:0005524">
    <property type="term" value="F:ATP binding"/>
    <property type="evidence" value="ECO:0007669"/>
    <property type="project" value="UniProtKB-KW"/>
</dbReference>
<reference evidence="12" key="1">
    <citation type="thesis" date="2021" institute="BYU ScholarsArchive" country="Provo, UT, USA">
        <title>Applications of and Algorithms for Genome Assembly and Genomic Analyses with an Emphasis on Marine Teleosts.</title>
        <authorList>
            <person name="Pickett B.D."/>
        </authorList>
    </citation>
    <scope>NUCLEOTIDE SEQUENCE</scope>
    <source>
        <strain evidence="12">HI-2016</strain>
    </source>
</reference>
<evidence type="ECO:0000256" key="9">
    <source>
        <dbReference type="ARBA" id="ARBA00048248"/>
    </source>
</evidence>
<dbReference type="Gene3D" id="3.10.290.10">
    <property type="entry name" value="RNA-binding S4 domain"/>
    <property type="match status" value="1"/>
</dbReference>
<dbReference type="InterPro" id="IPR001412">
    <property type="entry name" value="aa-tRNA-synth_I_CS"/>
</dbReference>
<accession>A0A8T2MZA6</accession>
<keyword evidence="13" id="KW-1185">Reference proteome</keyword>
<dbReference type="FunFam" id="3.10.290.10:FF:000017">
    <property type="entry name" value="Tyrosine--tRNA ligase"/>
    <property type="match status" value="1"/>
</dbReference>
<dbReference type="PROSITE" id="PS50889">
    <property type="entry name" value="S4"/>
    <property type="match status" value="1"/>
</dbReference>
<dbReference type="GO" id="GO:0005829">
    <property type="term" value="C:cytosol"/>
    <property type="evidence" value="ECO:0007669"/>
    <property type="project" value="TreeGrafter"/>
</dbReference>
<dbReference type="Proteomes" id="UP000824540">
    <property type="component" value="Unassembled WGS sequence"/>
</dbReference>
<dbReference type="SUPFAM" id="SSF52374">
    <property type="entry name" value="Nucleotidylyl transferase"/>
    <property type="match status" value="1"/>
</dbReference>
<evidence type="ECO:0000256" key="2">
    <source>
        <dbReference type="ARBA" id="ARBA00013160"/>
    </source>
</evidence>
<keyword evidence="5 11" id="KW-0067">ATP-binding</keyword>
<comment type="catalytic activity">
    <reaction evidence="9 11">
        <text>tRNA(Tyr) + L-tyrosine + ATP = L-tyrosyl-tRNA(Tyr) + AMP + diphosphate + H(+)</text>
        <dbReference type="Rhea" id="RHEA:10220"/>
        <dbReference type="Rhea" id="RHEA-COMP:9706"/>
        <dbReference type="Rhea" id="RHEA-COMP:9707"/>
        <dbReference type="ChEBI" id="CHEBI:15378"/>
        <dbReference type="ChEBI" id="CHEBI:30616"/>
        <dbReference type="ChEBI" id="CHEBI:33019"/>
        <dbReference type="ChEBI" id="CHEBI:58315"/>
        <dbReference type="ChEBI" id="CHEBI:78442"/>
        <dbReference type="ChEBI" id="CHEBI:78536"/>
        <dbReference type="ChEBI" id="CHEBI:456215"/>
        <dbReference type="EC" id="6.1.1.1"/>
    </reaction>
</comment>
<dbReference type="Gene3D" id="3.40.50.620">
    <property type="entry name" value="HUPs"/>
    <property type="match status" value="1"/>
</dbReference>
<evidence type="ECO:0000256" key="11">
    <source>
        <dbReference type="RuleBase" id="RU361234"/>
    </source>
</evidence>
<evidence type="ECO:0000256" key="7">
    <source>
        <dbReference type="ARBA" id="ARBA00023146"/>
    </source>
</evidence>
<keyword evidence="3 11" id="KW-0436">Ligase</keyword>
<dbReference type="PANTHER" id="PTHR11766:SF0">
    <property type="entry name" value="TYROSINE--TRNA LIGASE, MITOCHONDRIAL"/>
    <property type="match status" value="1"/>
</dbReference>
<dbReference type="InterPro" id="IPR024088">
    <property type="entry name" value="Tyr-tRNA-ligase_bac-type"/>
</dbReference>
<evidence type="ECO:0000256" key="8">
    <source>
        <dbReference type="ARBA" id="ARBA00033323"/>
    </source>
</evidence>
<dbReference type="GO" id="GO:0003723">
    <property type="term" value="F:RNA binding"/>
    <property type="evidence" value="ECO:0007669"/>
    <property type="project" value="UniProtKB-KW"/>
</dbReference>
<keyword evidence="10" id="KW-0694">RNA-binding</keyword>
<evidence type="ECO:0000256" key="5">
    <source>
        <dbReference type="ARBA" id="ARBA00022840"/>
    </source>
</evidence>
<organism evidence="12 13">
    <name type="scientific">Albula glossodonta</name>
    <name type="common">roundjaw bonefish</name>
    <dbReference type="NCBI Taxonomy" id="121402"/>
    <lineage>
        <taxon>Eukaryota</taxon>
        <taxon>Metazoa</taxon>
        <taxon>Chordata</taxon>
        <taxon>Craniata</taxon>
        <taxon>Vertebrata</taxon>
        <taxon>Euteleostomi</taxon>
        <taxon>Actinopterygii</taxon>
        <taxon>Neopterygii</taxon>
        <taxon>Teleostei</taxon>
        <taxon>Albuliformes</taxon>
        <taxon>Albulidae</taxon>
        <taxon>Albula</taxon>
    </lineage>
</organism>
<protein>
    <recommendedName>
        <fullName evidence="2 11">Tyrosine--tRNA ligase</fullName>
        <ecNumber evidence="2 11">6.1.1.1</ecNumber>
    </recommendedName>
    <alternativeName>
        <fullName evidence="8 11">Tyrosyl-tRNA synthetase</fullName>
    </alternativeName>
</protein>
<keyword evidence="7 11" id="KW-0030">Aminoacyl-tRNA synthetase</keyword>
<dbReference type="GO" id="GO:0004831">
    <property type="term" value="F:tyrosine-tRNA ligase activity"/>
    <property type="evidence" value="ECO:0007669"/>
    <property type="project" value="UniProtKB-EC"/>
</dbReference>
<dbReference type="CDD" id="cd00805">
    <property type="entry name" value="TyrRS_core"/>
    <property type="match status" value="1"/>
</dbReference>
<dbReference type="PANTHER" id="PTHR11766">
    <property type="entry name" value="TYROSYL-TRNA SYNTHETASE"/>
    <property type="match status" value="1"/>
</dbReference>
<evidence type="ECO:0000256" key="10">
    <source>
        <dbReference type="PROSITE-ProRule" id="PRU00182"/>
    </source>
</evidence>
<name>A0A8T2MZA6_9TELE</name>
<evidence type="ECO:0000256" key="3">
    <source>
        <dbReference type="ARBA" id="ARBA00022598"/>
    </source>
</evidence>
<proteinExistence type="inferred from homology"/>
<dbReference type="EC" id="6.1.1.1" evidence="2 11"/>
<dbReference type="NCBIfam" id="TIGR00234">
    <property type="entry name" value="tyrS"/>
    <property type="match status" value="1"/>
</dbReference>
<dbReference type="Pfam" id="PF00579">
    <property type="entry name" value="tRNA-synt_1b"/>
    <property type="match status" value="1"/>
</dbReference>
<dbReference type="Gene3D" id="1.10.240.10">
    <property type="entry name" value="Tyrosyl-Transfer RNA Synthetase"/>
    <property type="match status" value="2"/>
</dbReference>
<dbReference type="GO" id="GO:0005739">
    <property type="term" value="C:mitochondrion"/>
    <property type="evidence" value="ECO:0007669"/>
    <property type="project" value="TreeGrafter"/>
</dbReference>
<comment type="similarity">
    <text evidence="1 11">Belongs to the class-I aminoacyl-tRNA synthetase family.</text>
</comment>
<dbReference type="EMBL" id="JAFBMS010000457">
    <property type="protein sequence ID" value="KAG9330782.1"/>
    <property type="molecule type" value="Genomic_DNA"/>
</dbReference>
<evidence type="ECO:0000313" key="13">
    <source>
        <dbReference type="Proteomes" id="UP000824540"/>
    </source>
</evidence>
<dbReference type="InterPro" id="IPR002305">
    <property type="entry name" value="aa-tRNA-synth_Ic"/>
</dbReference>
<sequence length="592" mass="65859">MAAPIVKGWRCAWRYRQGILLKKKHRCFRFRVESLSAGSSGAGLLSSLNKRGVIKDAFPESAAQCQLPELLQRAPQTVYCGFDPTADSLHAGNLLAVIALLHFRNAGHNVIALIGGATALIGDPSGKTTEREKLSGDVVEDNTRGIRETLQRIFANHELFYSCGGQGLGTVTVLNNASWYRGWNVVSFLSDVGRHFRMSTLLSRHSVQSRLRSPEGMSMTEFSYQLFQAFDFYHLNQHHDCKIQLGGTDQLGNLMSGHEFIHKVTGEQVYGLTVPLVTTSMGDKLGKTAGNAVWLNRDRTSPFELYQYFLRQPDSAVERQVSCRLCYFRDTLRMASTAKLSAHFLHLAYLGMEPAKYLKLFTFLPLAEVDQVMDLQREDPGNRPAQKRLAAEVTKLVHGKEGLEKLAGFCVLLELAGCTSALFQGSLQALEQMSDSELQELFREAPFSELLLEPGTTVLEACRRVQAVPEGARGYRMITDGGVSMNHSKVTNPEQVLVPGLHILRNSLTLLRVGKKNFYVLKPGPGWGLFNHRYGGSLQEDSLTWSLTKDLQQGWGTLIPERTIHQESVDPGKLSADMSLQTEGRETAWSRL</sequence>